<gene>
    <name evidence="2" type="ORF">ACFQMA_14465</name>
</gene>
<comment type="caution">
    <text evidence="2">The sequence shown here is derived from an EMBL/GenBank/DDBJ whole genome shotgun (WGS) entry which is preliminary data.</text>
</comment>
<dbReference type="RefSeq" id="WP_274322118.1">
    <property type="nucleotide sequence ID" value="NZ_CP118158.1"/>
</dbReference>
<name>A0ABD5Y6T6_9EURY</name>
<organism evidence="2 3">
    <name type="scientific">Halosimplex aquaticum</name>
    <dbReference type="NCBI Taxonomy" id="3026162"/>
    <lineage>
        <taxon>Archaea</taxon>
        <taxon>Methanobacteriati</taxon>
        <taxon>Methanobacteriota</taxon>
        <taxon>Stenosarchaea group</taxon>
        <taxon>Halobacteria</taxon>
        <taxon>Halobacteriales</taxon>
        <taxon>Haloarculaceae</taxon>
        <taxon>Halosimplex</taxon>
    </lineage>
</organism>
<evidence type="ECO:0000313" key="3">
    <source>
        <dbReference type="Proteomes" id="UP001596432"/>
    </source>
</evidence>
<accession>A0ABD5Y6T6</accession>
<dbReference type="GeneID" id="78821332"/>
<sequence>MDRISALRNVEDALGEFEDGEIDLAELEREVRGTLRTYATEFDGELAAYRARSAESDGDGEAGDADQDGTPQQVDGTVVLAGSPQGARERVRELVDRPGEFTVERFDEP</sequence>
<feature type="compositionally biased region" description="Basic and acidic residues" evidence="1">
    <location>
        <begin position="87"/>
        <end position="109"/>
    </location>
</feature>
<reference evidence="2 3" key="1">
    <citation type="journal article" date="2019" name="Int. J. Syst. Evol. Microbiol.">
        <title>The Global Catalogue of Microorganisms (GCM) 10K type strain sequencing project: providing services to taxonomists for standard genome sequencing and annotation.</title>
        <authorList>
            <consortium name="The Broad Institute Genomics Platform"/>
            <consortium name="The Broad Institute Genome Sequencing Center for Infectious Disease"/>
            <person name="Wu L."/>
            <person name="Ma J."/>
        </authorList>
    </citation>
    <scope>NUCLEOTIDE SEQUENCE [LARGE SCALE GENOMIC DNA]</scope>
    <source>
        <strain evidence="2 3">XZYJT29</strain>
    </source>
</reference>
<dbReference type="Proteomes" id="UP001596432">
    <property type="component" value="Unassembled WGS sequence"/>
</dbReference>
<evidence type="ECO:0008006" key="4">
    <source>
        <dbReference type="Google" id="ProtNLM"/>
    </source>
</evidence>
<feature type="region of interest" description="Disordered" evidence="1">
    <location>
        <begin position="50"/>
        <end position="109"/>
    </location>
</feature>
<dbReference type="Pfam" id="PF25252">
    <property type="entry name" value="DUF7854"/>
    <property type="match status" value="1"/>
</dbReference>
<evidence type="ECO:0000256" key="1">
    <source>
        <dbReference type="SAM" id="MobiDB-lite"/>
    </source>
</evidence>
<proteinExistence type="predicted"/>
<dbReference type="EMBL" id="JBHTAS010000001">
    <property type="protein sequence ID" value="MFC7141025.1"/>
    <property type="molecule type" value="Genomic_DNA"/>
</dbReference>
<dbReference type="InterPro" id="IPR057176">
    <property type="entry name" value="DUF7854"/>
</dbReference>
<keyword evidence="3" id="KW-1185">Reference proteome</keyword>
<protein>
    <recommendedName>
        <fullName evidence="4">Amphi-Trp domain-containing protein</fullName>
    </recommendedName>
</protein>
<dbReference type="AlphaFoldDB" id="A0ABD5Y6T6"/>
<feature type="compositionally biased region" description="Acidic residues" evidence="1">
    <location>
        <begin position="56"/>
        <end position="67"/>
    </location>
</feature>
<evidence type="ECO:0000313" key="2">
    <source>
        <dbReference type="EMBL" id="MFC7141025.1"/>
    </source>
</evidence>